<protein>
    <recommendedName>
        <fullName evidence="1">DNA (cytosine-5-)-methyltransferase</fullName>
        <ecNumber evidence="1">2.1.1.37</ecNumber>
    </recommendedName>
</protein>
<dbReference type="PRINTS" id="PR00105">
    <property type="entry name" value="C5METTRFRASE"/>
</dbReference>
<evidence type="ECO:0000256" key="7">
    <source>
        <dbReference type="SAM" id="MobiDB-lite"/>
    </source>
</evidence>
<dbReference type="SUPFAM" id="SSF53335">
    <property type="entry name" value="S-adenosyl-L-methionine-dependent methyltransferases"/>
    <property type="match status" value="1"/>
</dbReference>
<dbReference type="InterPro" id="IPR029063">
    <property type="entry name" value="SAM-dependent_MTases_sf"/>
</dbReference>
<reference evidence="8 9" key="1">
    <citation type="submission" date="2017-10" db="EMBL/GenBank/DDBJ databases">
        <title>Analysis of the genome sequences of Rhizobium populations associated to common bean (phaseolus vulgaris).</title>
        <authorList>
            <person name="Bustos P."/>
            <person name="Santamaria R.I."/>
            <person name="Miranda-Sanchez F."/>
            <person name="Perez-Carrascal O."/>
            <person name="Juarez S."/>
            <person name="Lozano L."/>
            <person name="Martinez-Flores I."/>
            <person name="Vinuesa P."/>
            <person name="Martinez-Romero E."/>
            <person name="Cevallos M.A."/>
            <person name="Romero D."/>
            <person name="Davila G."/>
            <person name="Gonzalez V."/>
        </authorList>
    </citation>
    <scope>NUCLEOTIDE SEQUENCE [LARGE SCALE GENOMIC DNA]</scope>
    <source>
        <strain evidence="8 9">NXT3</strain>
    </source>
</reference>
<dbReference type="RefSeq" id="WP_104839194.1">
    <property type="nucleotide sequence ID" value="NZ_CP024307.1"/>
</dbReference>
<dbReference type="REBASE" id="232570">
    <property type="entry name" value="M.SfrNXT3ORF1815P"/>
</dbReference>
<dbReference type="Gene3D" id="3.90.120.10">
    <property type="entry name" value="DNA Methylase, subunit A, domain 2"/>
    <property type="match status" value="1"/>
</dbReference>
<evidence type="ECO:0000256" key="6">
    <source>
        <dbReference type="ARBA" id="ARBA00047422"/>
    </source>
</evidence>
<dbReference type="GO" id="GO:0003886">
    <property type="term" value="F:DNA (cytosine-5-)-methyltransferase activity"/>
    <property type="evidence" value="ECO:0007669"/>
    <property type="project" value="UniProtKB-EC"/>
</dbReference>
<comment type="catalytic activity">
    <reaction evidence="6">
        <text>a 2'-deoxycytidine in DNA + S-adenosyl-L-methionine = a 5-methyl-2'-deoxycytidine in DNA + S-adenosyl-L-homocysteine + H(+)</text>
        <dbReference type="Rhea" id="RHEA:13681"/>
        <dbReference type="Rhea" id="RHEA-COMP:11369"/>
        <dbReference type="Rhea" id="RHEA-COMP:11370"/>
        <dbReference type="ChEBI" id="CHEBI:15378"/>
        <dbReference type="ChEBI" id="CHEBI:57856"/>
        <dbReference type="ChEBI" id="CHEBI:59789"/>
        <dbReference type="ChEBI" id="CHEBI:85452"/>
        <dbReference type="ChEBI" id="CHEBI:85454"/>
        <dbReference type="EC" id="2.1.1.37"/>
    </reaction>
</comment>
<accession>A0A2L0H4J0</accession>
<evidence type="ECO:0000256" key="4">
    <source>
        <dbReference type="ARBA" id="ARBA00022691"/>
    </source>
</evidence>
<dbReference type="InterPro" id="IPR050390">
    <property type="entry name" value="C5-Methyltransferase"/>
</dbReference>
<dbReference type="EMBL" id="CP024307">
    <property type="protein sequence ID" value="AUX76383.1"/>
    <property type="molecule type" value="Genomic_DNA"/>
</dbReference>
<feature type="region of interest" description="Disordered" evidence="7">
    <location>
        <begin position="439"/>
        <end position="459"/>
    </location>
</feature>
<dbReference type="EC" id="2.1.1.37" evidence="1"/>
<evidence type="ECO:0000313" key="8">
    <source>
        <dbReference type="EMBL" id="AUX76383.1"/>
    </source>
</evidence>
<dbReference type="GO" id="GO:0032259">
    <property type="term" value="P:methylation"/>
    <property type="evidence" value="ECO:0007669"/>
    <property type="project" value="UniProtKB-KW"/>
</dbReference>
<sequence length="699" mass="75783">MFRTDLFAETSANALMASAYVGTPLIIDSFAGGGGASTGIEMALGRSPDIAINHNPEALALHAANHPETHHLSENVYRVDPLDHLKGKHVGLAWFSPDCKHFSKAKGGKPVERNIRDLCWIIPGWIKRIQQSGGRVDVVIMENVEEFKDYGPLVETDRGLMPDPERKGESFQKWCKQLRRLGGRIEHRELRACDYGAPTIRKRLFVIIRFDRLPIVWPEPTHGSPTDPDVISGKKLPWRTAAECIDWSLPCPSIFDTSAEIWEKHALRAVRPLADATMARVARGMKRYVLDAQKPFLVNLTHGVRLEGMEQPFNVITGAHRGEKAVVSPYVASYYSHTDGRSERTSELNDPLAVIPTENRHALVAPHLMTMRNAGKPFNGADEPTHTITAGGAGLTLVAPVLTAAQQGGSVRSVEDPHHTITASSKDQNSVIVPTLVGCGGRAGQSRPRGGDEPTGTITSKADGCVAVAFMAQHNNDSRRIGGVNPGRAADEPLATITQSGSQQNLVSAFVARQFGTSTGHAIDEPAATVMADGGGKSQLVVPYLQAYYGTGDGQHETEPMRTVTTKDRHGHVEATVGAPPFTDAQADRARQVADFMRAHGFWDDREFVTVEIGADTFVIVDIGMRMLTPRELYNAQGFPSDYRIDGAWDYQGEGTGPVWREFSKSVQVSCVGNSVSPPVACALVAANCGHLAVQEVAA</sequence>
<keyword evidence="4" id="KW-0949">S-adenosyl-L-methionine</keyword>
<keyword evidence="3 8" id="KW-0808">Transferase</keyword>
<evidence type="ECO:0000256" key="2">
    <source>
        <dbReference type="ARBA" id="ARBA00022603"/>
    </source>
</evidence>
<dbReference type="InterPro" id="IPR001525">
    <property type="entry name" value="C5_MeTfrase"/>
</dbReference>
<dbReference type="Proteomes" id="UP000239340">
    <property type="component" value="Chromosome"/>
</dbReference>
<evidence type="ECO:0000256" key="5">
    <source>
        <dbReference type="ARBA" id="ARBA00022747"/>
    </source>
</evidence>
<keyword evidence="5" id="KW-0680">Restriction system</keyword>
<gene>
    <name evidence="8" type="ORF">NXT3_CH01815</name>
</gene>
<dbReference type="PANTHER" id="PTHR10629:SF52">
    <property type="entry name" value="DNA (CYTOSINE-5)-METHYLTRANSFERASE 1"/>
    <property type="match status" value="1"/>
</dbReference>
<keyword evidence="2 8" id="KW-0489">Methyltransferase</keyword>
<evidence type="ECO:0000256" key="1">
    <source>
        <dbReference type="ARBA" id="ARBA00011975"/>
    </source>
</evidence>
<evidence type="ECO:0000256" key="3">
    <source>
        <dbReference type="ARBA" id="ARBA00022679"/>
    </source>
</evidence>
<organism evidence="8 9">
    <name type="scientific">Rhizobium fredii</name>
    <name type="common">Sinorhizobium fredii</name>
    <dbReference type="NCBI Taxonomy" id="380"/>
    <lineage>
        <taxon>Bacteria</taxon>
        <taxon>Pseudomonadati</taxon>
        <taxon>Pseudomonadota</taxon>
        <taxon>Alphaproteobacteria</taxon>
        <taxon>Hyphomicrobiales</taxon>
        <taxon>Rhizobiaceae</taxon>
        <taxon>Sinorhizobium/Ensifer group</taxon>
        <taxon>Sinorhizobium</taxon>
    </lineage>
</organism>
<dbReference type="Pfam" id="PF00145">
    <property type="entry name" value="DNA_methylase"/>
    <property type="match status" value="1"/>
</dbReference>
<dbReference type="GO" id="GO:0009307">
    <property type="term" value="P:DNA restriction-modification system"/>
    <property type="evidence" value="ECO:0007669"/>
    <property type="project" value="UniProtKB-KW"/>
</dbReference>
<proteinExistence type="predicted"/>
<dbReference type="PANTHER" id="PTHR10629">
    <property type="entry name" value="CYTOSINE-SPECIFIC METHYLTRANSFERASE"/>
    <property type="match status" value="1"/>
</dbReference>
<dbReference type="GO" id="GO:0044027">
    <property type="term" value="P:negative regulation of gene expression via chromosomal CpG island methylation"/>
    <property type="evidence" value="ECO:0007669"/>
    <property type="project" value="TreeGrafter"/>
</dbReference>
<dbReference type="AlphaFoldDB" id="A0A2L0H4J0"/>
<evidence type="ECO:0000313" key="9">
    <source>
        <dbReference type="Proteomes" id="UP000239340"/>
    </source>
</evidence>
<dbReference type="Gene3D" id="3.40.50.150">
    <property type="entry name" value="Vaccinia Virus protein VP39"/>
    <property type="match status" value="1"/>
</dbReference>
<name>A0A2L0H4J0_RHIFR</name>
<dbReference type="GO" id="GO:0003677">
    <property type="term" value="F:DNA binding"/>
    <property type="evidence" value="ECO:0007669"/>
    <property type="project" value="TreeGrafter"/>
</dbReference>